<name>V6LY67_9EUKA</name>
<proteinExistence type="predicted"/>
<dbReference type="EMBL" id="AUWU02000001">
    <property type="protein sequence ID" value="KAH0577320.1"/>
    <property type="molecule type" value="Genomic_DNA"/>
</dbReference>
<sequence>MQQQFCSTKDFQKCVFPHQGTQQNIFPDSDDDTVLIKNIQPVQLEDYLILSQQMKITLKQRVSVPQQIQNKEYNKNMLKCSFQPRIFHNNPEKLLDARYITTGTIYDENSYKRYLKLQLQVEKQQKNAIYEQDFESCQFKKLAKIKRKLIKHK</sequence>
<reference evidence="1 2" key="1">
    <citation type="journal article" date="2014" name="PLoS Genet.">
        <title>The Genome of Spironucleus salmonicida Highlights a Fish Pathogen Adapted to Fluctuating Environments.</title>
        <authorList>
            <person name="Xu F."/>
            <person name="Jerlstrom-Hultqvist J."/>
            <person name="Einarsson E."/>
            <person name="Astvaldsson A."/>
            <person name="Svard S.G."/>
            <person name="Andersson J.O."/>
        </authorList>
    </citation>
    <scope>NUCLEOTIDE SEQUENCE</scope>
    <source>
        <strain evidence="2">ATCC 50377</strain>
    </source>
</reference>
<keyword evidence="4" id="KW-1185">Reference proteome</keyword>
<protein>
    <submittedName>
        <fullName evidence="1">Uncharacterized protein</fullName>
    </submittedName>
</protein>
<dbReference type="EMBL" id="AUWU02000018">
    <property type="protein sequence ID" value="KAH0569391.1"/>
    <property type="molecule type" value="Genomic_DNA"/>
</dbReference>
<evidence type="ECO:0000313" key="3">
    <source>
        <dbReference type="EMBL" id="KAH0577320.1"/>
    </source>
</evidence>
<evidence type="ECO:0000313" key="1">
    <source>
        <dbReference type="EMBL" id="EST49520.1"/>
    </source>
</evidence>
<dbReference type="VEuPathDB" id="GiardiaDB:SS50377_20671"/>
<dbReference type="VEuPathDB" id="GiardiaDB:SS50377_28744"/>
<dbReference type="Proteomes" id="UP000018208">
    <property type="component" value="Unassembled WGS sequence"/>
</dbReference>
<evidence type="ECO:0000313" key="4">
    <source>
        <dbReference type="Proteomes" id="UP000018208"/>
    </source>
</evidence>
<evidence type="ECO:0000313" key="2">
    <source>
        <dbReference type="EMBL" id="KAH0569391.1"/>
    </source>
</evidence>
<gene>
    <name evidence="1" type="ORF">SS50377_10123</name>
    <name evidence="3" type="ORF">SS50377_20671</name>
    <name evidence="2" type="ORF">SS50377_28744</name>
</gene>
<accession>V6LY67</accession>
<organism evidence="1">
    <name type="scientific">Spironucleus salmonicida</name>
    <dbReference type="NCBI Taxonomy" id="348837"/>
    <lineage>
        <taxon>Eukaryota</taxon>
        <taxon>Metamonada</taxon>
        <taxon>Diplomonadida</taxon>
        <taxon>Hexamitidae</taxon>
        <taxon>Hexamitinae</taxon>
        <taxon>Spironucleus</taxon>
    </lineage>
</organism>
<dbReference type="EMBL" id="KI545949">
    <property type="protein sequence ID" value="EST49520.1"/>
    <property type="molecule type" value="Genomic_DNA"/>
</dbReference>
<reference evidence="2" key="2">
    <citation type="submission" date="2020-12" db="EMBL/GenBank/DDBJ databases">
        <title>New Spironucleus salmonicida genome in near-complete chromosomes.</title>
        <authorList>
            <person name="Xu F."/>
            <person name="Kurt Z."/>
            <person name="Jimenez-Gonzalez A."/>
            <person name="Astvaldsson A."/>
            <person name="Andersson J.O."/>
            <person name="Svard S.G."/>
        </authorList>
    </citation>
    <scope>NUCLEOTIDE SEQUENCE</scope>
    <source>
        <strain evidence="2">ATCC 50377</strain>
    </source>
</reference>
<dbReference type="AlphaFoldDB" id="V6LY67"/>